<feature type="coiled-coil region" evidence="1">
    <location>
        <begin position="191"/>
        <end position="245"/>
    </location>
</feature>
<reference evidence="2 3" key="1">
    <citation type="submission" date="2018-01" db="EMBL/GenBank/DDBJ databases">
        <title>Whole genome sequencing of Histamine producing bacteria.</title>
        <authorList>
            <person name="Butler K."/>
        </authorList>
    </citation>
    <scope>NUCLEOTIDE SEQUENCE [LARGE SCALE GENOMIC DNA]</scope>
    <source>
        <strain evidence="2 3">DSM 24669</strain>
    </source>
</reference>
<evidence type="ECO:0000313" key="2">
    <source>
        <dbReference type="EMBL" id="PSW23443.1"/>
    </source>
</evidence>
<comment type="caution">
    <text evidence="2">The sequence shown here is derived from an EMBL/GenBank/DDBJ whole genome shotgun (WGS) entry which is preliminary data.</text>
</comment>
<dbReference type="Proteomes" id="UP000240481">
    <property type="component" value="Unassembled WGS sequence"/>
</dbReference>
<evidence type="ECO:0000256" key="1">
    <source>
        <dbReference type="SAM" id="Coils"/>
    </source>
</evidence>
<name>A0A0J8VEL0_9GAMM</name>
<keyword evidence="1" id="KW-0175">Coiled coil</keyword>
<dbReference type="EMBL" id="PYLZ01000008">
    <property type="protein sequence ID" value="PSW23443.1"/>
    <property type="molecule type" value="Genomic_DNA"/>
</dbReference>
<keyword evidence="3" id="KW-1185">Reference proteome</keyword>
<dbReference type="PROSITE" id="PS51257">
    <property type="entry name" value="PROKAR_LIPOPROTEIN"/>
    <property type="match status" value="1"/>
</dbReference>
<dbReference type="RefSeq" id="WP_048898305.1">
    <property type="nucleotide sequence ID" value="NZ_AP024852.1"/>
</dbReference>
<organism evidence="2 3">
    <name type="scientific">Photobacterium swingsii</name>
    <dbReference type="NCBI Taxonomy" id="680026"/>
    <lineage>
        <taxon>Bacteria</taxon>
        <taxon>Pseudomonadati</taxon>
        <taxon>Pseudomonadota</taxon>
        <taxon>Gammaproteobacteria</taxon>
        <taxon>Vibrionales</taxon>
        <taxon>Vibrionaceae</taxon>
        <taxon>Photobacterium</taxon>
    </lineage>
</organism>
<gene>
    <name evidence="2" type="ORF">C9I94_15060</name>
</gene>
<protein>
    <submittedName>
        <fullName evidence="2">Uncharacterized protein</fullName>
    </submittedName>
</protein>
<dbReference type="AlphaFoldDB" id="A0A0J8VEL0"/>
<evidence type="ECO:0000313" key="3">
    <source>
        <dbReference type="Proteomes" id="UP000240481"/>
    </source>
</evidence>
<sequence length="375" mass="43067">MHKALLAIATLAFLSGCQTTSGEKEDKFTMSFGQFDFANSGLQKKCERDNFSVEHVVNRNNLSFSNSNGYGYQSVKGPILVSDIESNFTYKTFNKKYKRDFTAPLTQYKNHNLDFFNQVKQLELFRSNIFTGKPMLDKKAVKNVGGTYQACSLLYWADIANKENVKLDSFVEEKQRNYSARYQKDLAKWKANEEKNKHQKALAAEKEAKEKALRAAENKRRAQERAIAQAEAEQKRQEAIQAEKARWASLSPEQKLKEKEGVWVKSLAKHVYPVISFYEWGQACKYARVDTNTRHVVRRASDKVPQNFALKAMGALGPTEYQRYSKRVKQQAEDMTRYGTEACEGQLYMQAIEADRALSSYNHLMANKPTLKDFQ</sequence>
<accession>A0A0J8VEL0</accession>
<proteinExistence type="predicted"/>